<protein>
    <recommendedName>
        <fullName evidence="2">phosphoribosylamine--glycine ligase</fullName>
        <ecNumber evidence="2">6.3.4.13</ecNumber>
    </recommendedName>
    <alternativeName>
        <fullName evidence="8">Glycinamide ribonucleotide synthetase</fullName>
    </alternativeName>
    <alternativeName>
        <fullName evidence="9">Phosphoribosylglycinamide synthetase</fullName>
    </alternativeName>
</protein>
<comment type="caution">
    <text evidence="12">The sequence shown here is derived from an EMBL/GenBank/DDBJ whole genome shotgun (WGS) entry which is preliminary data.</text>
</comment>
<dbReference type="InterPro" id="IPR013815">
    <property type="entry name" value="ATP_grasp_subdomain_1"/>
</dbReference>
<evidence type="ECO:0000256" key="5">
    <source>
        <dbReference type="ARBA" id="ARBA00022755"/>
    </source>
</evidence>
<evidence type="ECO:0000256" key="2">
    <source>
        <dbReference type="ARBA" id="ARBA00013255"/>
    </source>
</evidence>
<dbReference type="EC" id="6.3.4.13" evidence="2"/>
<dbReference type="Gene3D" id="3.30.1490.20">
    <property type="entry name" value="ATP-grasp fold, A domain"/>
    <property type="match status" value="1"/>
</dbReference>
<dbReference type="Pfam" id="PF02844">
    <property type="entry name" value="GARS_N"/>
    <property type="match status" value="1"/>
</dbReference>
<dbReference type="InterPro" id="IPR037123">
    <property type="entry name" value="PRibGlycinamide_synth_C_sf"/>
</dbReference>
<evidence type="ECO:0000256" key="9">
    <source>
        <dbReference type="ARBA" id="ARBA00042864"/>
    </source>
</evidence>
<evidence type="ECO:0000259" key="11">
    <source>
        <dbReference type="PROSITE" id="PS50975"/>
    </source>
</evidence>
<dbReference type="InterPro" id="IPR000115">
    <property type="entry name" value="PRibGlycinamide_synth"/>
</dbReference>
<evidence type="ECO:0000313" key="13">
    <source>
        <dbReference type="Proteomes" id="UP000176336"/>
    </source>
</evidence>
<dbReference type="UniPathway" id="UPA00074">
    <property type="reaction ID" value="UER00125"/>
</dbReference>
<dbReference type="Gene3D" id="3.40.50.170">
    <property type="entry name" value="Formyl transferase, N-terminal domain"/>
    <property type="match status" value="1"/>
</dbReference>
<dbReference type="GO" id="GO:0006189">
    <property type="term" value="P:'de novo' IMP biosynthetic process"/>
    <property type="evidence" value="ECO:0007669"/>
    <property type="project" value="UniProtKB-UniPathway"/>
</dbReference>
<comment type="similarity">
    <text evidence="7">Belongs to the GARS family.</text>
</comment>
<dbReference type="PANTHER" id="PTHR43472:SF1">
    <property type="entry name" value="PHOSPHORIBOSYLAMINE--GLYCINE LIGASE, CHLOROPLASTIC"/>
    <property type="match status" value="1"/>
</dbReference>
<dbReference type="GO" id="GO:0009113">
    <property type="term" value="P:purine nucleobase biosynthetic process"/>
    <property type="evidence" value="ECO:0007669"/>
    <property type="project" value="InterPro"/>
</dbReference>
<keyword evidence="4 10" id="KW-0547">Nucleotide-binding</keyword>
<evidence type="ECO:0000256" key="3">
    <source>
        <dbReference type="ARBA" id="ARBA00022598"/>
    </source>
</evidence>
<dbReference type="SMART" id="SM01210">
    <property type="entry name" value="GARS_C"/>
    <property type="match status" value="1"/>
</dbReference>
<dbReference type="Pfam" id="PF02843">
    <property type="entry name" value="GARS_C"/>
    <property type="match status" value="1"/>
</dbReference>
<dbReference type="GO" id="GO:0005524">
    <property type="term" value="F:ATP binding"/>
    <property type="evidence" value="ECO:0007669"/>
    <property type="project" value="UniProtKB-UniRule"/>
</dbReference>
<dbReference type="Pfam" id="PF00551">
    <property type="entry name" value="Formyl_trans_N"/>
    <property type="match status" value="1"/>
</dbReference>
<dbReference type="GO" id="GO:0004637">
    <property type="term" value="F:phosphoribosylamine-glycine ligase activity"/>
    <property type="evidence" value="ECO:0007669"/>
    <property type="project" value="UniProtKB-EC"/>
</dbReference>
<gene>
    <name evidence="12" type="ORF">A2871_00255</name>
</gene>
<sequence length="632" mass="70075">MTKLAILISNIGTGTNLQAIIDAVESGKIDANIVAVVSDTPETLGLERAKKHHLAIKIVPKKEELLPLLKKLNPDYICLAGWKQIILDEVINVFPDRILNIHPGLIPDIMDGVVKNPDGTKALWNKGKMTDKAMQNFLDNRATYVGSTVHSLSLEFDFGLILGRCFEKVIKGDSNESLYKRLKVKENKLYIEVLANLCNLKTVLVIDGGGRGAALVDKYAQSKQVGKILVVPGNDLMQINTKKPVLTFPDLKTTSVKEILEICKKEKVDLVDVAQDNAVEVGLVDRLMKIGISAFGPTRKAGQIEWDKAWARKFIQKYQILNPKFQIFKSEKEGIKFSKMYPNNRWFVKTAGLAEGKGVIPAENIDETIMAIKQMQKFGTSGETFLLEEWLIGEEFSAFAICDGEDFKVIGFAQDHKRINDGDRGPNTGGMGCVSNPLVVNKDVKKQVENIFQKTIDGLRKEARPYKGILYLGGIVVEGRVFIIEFNARWGDPEAEVLIPAMQNDFFDLANAVISGKLKNFKIRIDKKVRVAVAATAKGYPADYRAVKGKKVLGIDMARETGVKVYGAGIKKIGADYVVNGGRVLYAVGEGDNVVEAREKAYEAIALINIEGDNLHYRKDIGWRDMARLRPP</sequence>
<keyword evidence="6 10" id="KW-0067">ATP-binding</keyword>
<dbReference type="SUPFAM" id="SSF52440">
    <property type="entry name" value="PreATP-grasp domain"/>
    <property type="match status" value="1"/>
</dbReference>
<dbReference type="InterPro" id="IPR020561">
    <property type="entry name" value="PRibGlycinamid_synth_ATP-grasp"/>
</dbReference>
<dbReference type="InterPro" id="IPR020560">
    <property type="entry name" value="PRibGlycinamide_synth_C-dom"/>
</dbReference>
<keyword evidence="3 12" id="KW-0436">Ligase</keyword>
<keyword evidence="5" id="KW-0658">Purine biosynthesis</keyword>
<dbReference type="SUPFAM" id="SSF51246">
    <property type="entry name" value="Rudiment single hybrid motif"/>
    <property type="match status" value="1"/>
</dbReference>
<reference evidence="12 13" key="1">
    <citation type="journal article" date="2016" name="Nat. Commun.">
        <title>Thousands of microbial genomes shed light on interconnected biogeochemical processes in an aquifer system.</title>
        <authorList>
            <person name="Anantharaman K."/>
            <person name="Brown C.T."/>
            <person name="Hug L.A."/>
            <person name="Sharon I."/>
            <person name="Castelle C.J."/>
            <person name="Probst A.J."/>
            <person name="Thomas B.C."/>
            <person name="Singh A."/>
            <person name="Wilkins M.J."/>
            <person name="Karaoz U."/>
            <person name="Brodie E.L."/>
            <person name="Williams K.H."/>
            <person name="Hubbard S.S."/>
            <person name="Banfield J.F."/>
        </authorList>
    </citation>
    <scope>NUCLEOTIDE SEQUENCE [LARGE SCALE GENOMIC DNA]</scope>
</reference>
<evidence type="ECO:0000256" key="10">
    <source>
        <dbReference type="PROSITE-ProRule" id="PRU00409"/>
    </source>
</evidence>
<evidence type="ECO:0000256" key="7">
    <source>
        <dbReference type="ARBA" id="ARBA00038345"/>
    </source>
</evidence>
<evidence type="ECO:0000256" key="6">
    <source>
        <dbReference type="ARBA" id="ARBA00022840"/>
    </source>
</evidence>
<evidence type="ECO:0000256" key="8">
    <source>
        <dbReference type="ARBA" id="ARBA00042242"/>
    </source>
</evidence>
<dbReference type="InterPro" id="IPR011054">
    <property type="entry name" value="Rudment_hybrid_motif"/>
</dbReference>
<evidence type="ECO:0000313" key="12">
    <source>
        <dbReference type="EMBL" id="OGE19272.1"/>
    </source>
</evidence>
<feature type="domain" description="ATP-grasp" evidence="11">
    <location>
        <begin position="312"/>
        <end position="515"/>
    </location>
</feature>
<dbReference type="Gene3D" id="3.90.600.10">
    <property type="entry name" value="Phosphoribosylglycinamide synthetase, C-terminal domain"/>
    <property type="match status" value="1"/>
</dbReference>
<comment type="pathway">
    <text evidence="1">Purine metabolism; IMP biosynthesis via de novo pathway; N(1)-(5-phospho-D-ribosyl)glycinamide from 5-phospho-alpha-D-ribose 1-diphosphate: step 2/2.</text>
</comment>
<dbReference type="InterPro" id="IPR020562">
    <property type="entry name" value="PRibGlycinamide_synth_N"/>
</dbReference>
<dbReference type="InterPro" id="IPR036477">
    <property type="entry name" value="Formyl_transf_N_sf"/>
</dbReference>
<evidence type="ECO:0000256" key="4">
    <source>
        <dbReference type="ARBA" id="ARBA00022741"/>
    </source>
</evidence>
<dbReference type="Gene3D" id="3.40.50.20">
    <property type="match status" value="1"/>
</dbReference>
<dbReference type="Proteomes" id="UP000176336">
    <property type="component" value="Unassembled WGS sequence"/>
</dbReference>
<dbReference type="PROSITE" id="PS50975">
    <property type="entry name" value="ATP_GRASP"/>
    <property type="match status" value="1"/>
</dbReference>
<dbReference type="InterPro" id="IPR002376">
    <property type="entry name" value="Formyl_transf_N"/>
</dbReference>
<dbReference type="AlphaFoldDB" id="A0A1F5ISE2"/>
<dbReference type="SUPFAM" id="SSF53328">
    <property type="entry name" value="Formyltransferase"/>
    <property type="match status" value="1"/>
</dbReference>
<dbReference type="InterPro" id="IPR011761">
    <property type="entry name" value="ATP-grasp"/>
</dbReference>
<dbReference type="Gene3D" id="3.30.470.20">
    <property type="entry name" value="ATP-grasp fold, B domain"/>
    <property type="match status" value="1"/>
</dbReference>
<dbReference type="GO" id="GO:0046872">
    <property type="term" value="F:metal ion binding"/>
    <property type="evidence" value="ECO:0007669"/>
    <property type="project" value="InterPro"/>
</dbReference>
<dbReference type="Pfam" id="PF01071">
    <property type="entry name" value="GARS_A"/>
    <property type="match status" value="1"/>
</dbReference>
<proteinExistence type="inferred from homology"/>
<dbReference type="SUPFAM" id="SSF56059">
    <property type="entry name" value="Glutathione synthetase ATP-binding domain-like"/>
    <property type="match status" value="1"/>
</dbReference>
<dbReference type="NCBIfam" id="TIGR00877">
    <property type="entry name" value="purD"/>
    <property type="match status" value="1"/>
</dbReference>
<name>A0A1F5ISE2_9BACT</name>
<evidence type="ECO:0000256" key="1">
    <source>
        <dbReference type="ARBA" id="ARBA00005174"/>
    </source>
</evidence>
<accession>A0A1F5ISE2</accession>
<organism evidence="12 13">
    <name type="scientific">Candidatus Daviesbacteria bacterium RIFCSPHIGHO2_01_FULL_41_23</name>
    <dbReference type="NCBI Taxonomy" id="1797764"/>
    <lineage>
        <taxon>Bacteria</taxon>
        <taxon>Candidatus Daviesiibacteriota</taxon>
    </lineage>
</organism>
<dbReference type="EMBL" id="MFCR01000003">
    <property type="protein sequence ID" value="OGE19272.1"/>
    <property type="molecule type" value="Genomic_DNA"/>
</dbReference>
<dbReference type="SMART" id="SM01209">
    <property type="entry name" value="GARS_A"/>
    <property type="match status" value="1"/>
</dbReference>
<dbReference type="PANTHER" id="PTHR43472">
    <property type="entry name" value="PHOSPHORIBOSYLAMINE--GLYCINE LIGASE"/>
    <property type="match status" value="1"/>
</dbReference>
<dbReference type="InterPro" id="IPR016185">
    <property type="entry name" value="PreATP-grasp_dom_sf"/>
</dbReference>